<feature type="region of interest" description="Disordered" evidence="1">
    <location>
        <begin position="49"/>
        <end position="71"/>
    </location>
</feature>
<evidence type="ECO:0000313" key="3">
    <source>
        <dbReference type="Proteomes" id="UP000663873"/>
    </source>
</evidence>
<sequence>MMHSSSNQDTDSTNTMAGTIVGFDTTARIKSQNPSSYLIKSNLTKIQTSPVPTVNQPAHSSVQLSSSSSAA</sequence>
<protein>
    <submittedName>
        <fullName evidence="2">Uncharacterized protein</fullName>
    </submittedName>
</protein>
<feature type="non-terminal residue" evidence="2">
    <location>
        <position position="71"/>
    </location>
</feature>
<reference evidence="2" key="1">
    <citation type="submission" date="2021-02" db="EMBL/GenBank/DDBJ databases">
        <authorList>
            <person name="Nowell W R."/>
        </authorList>
    </citation>
    <scope>NUCLEOTIDE SEQUENCE</scope>
</reference>
<feature type="compositionally biased region" description="Polar residues" evidence="1">
    <location>
        <begin position="49"/>
        <end position="59"/>
    </location>
</feature>
<comment type="caution">
    <text evidence="2">The sequence shown here is derived from an EMBL/GenBank/DDBJ whole genome shotgun (WGS) entry which is preliminary data.</text>
</comment>
<proteinExistence type="predicted"/>
<keyword evidence="3" id="KW-1185">Reference proteome</keyword>
<dbReference type="AlphaFoldDB" id="A0A821QDZ0"/>
<feature type="compositionally biased region" description="Low complexity" evidence="1">
    <location>
        <begin position="60"/>
        <end position="71"/>
    </location>
</feature>
<name>A0A821QDZ0_9BILA</name>
<dbReference type="EMBL" id="CAJOBP010053919">
    <property type="protein sequence ID" value="CAF4824612.1"/>
    <property type="molecule type" value="Genomic_DNA"/>
</dbReference>
<evidence type="ECO:0000313" key="2">
    <source>
        <dbReference type="EMBL" id="CAF4824612.1"/>
    </source>
</evidence>
<organism evidence="2 3">
    <name type="scientific">Rotaria socialis</name>
    <dbReference type="NCBI Taxonomy" id="392032"/>
    <lineage>
        <taxon>Eukaryota</taxon>
        <taxon>Metazoa</taxon>
        <taxon>Spiralia</taxon>
        <taxon>Gnathifera</taxon>
        <taxon>Rotifera</taxon>
        <taxon>Eurotatoria</taxon>
        <taxon>Bdelloidea</taxon>
        <taxon>Philodinida</taxon>
        <taxon>Philodinidae</taxon>
        <taxon>Rotaria</taxon>
    </lineage>
</organism>
<evidence type="ECO:0000256" key="1">
    <source>
        <dbReference type="SAM" id="MobiDB-lite"/>
    </source>
</evidence>
<dbReference type="Proteomes" id="UP000663873">
    <property type="component" value="Unassembled WGS sequence"/>
</dbReference>
<accession>A0A821QDZ0</accession>
<gene>
    <name evidence="2" type="ORF">UJA718_LOCUS42321</name>
</gene>